<dbReference type="EMBL" id="JARAOO010000011">
    <property type="protein sequence ID" value="KAJ7950453.1"/>
    <property type="molecule type" value="Genomic_DNA"/>
</dbReference>
<sequence>MGVFVMLHDFRKMQLSRFSGVDPAQDPYAFLKELEKLCIALGCDLVRAVGLVSSQLYNVAYDWYKILVQQRTEPTPLA</sequence>
<protein>
    <submittedName>
        <fullName evidence="1">DNA/RNA polymerases superfamily protein</fullName>
    </submittedName>
</protein>
<comment type="caution">
    <text evidence="1">The sequence shown here is derived from an EMBL/GenBank/DDBJ whole genome shotgun (WGS) entry which is preliminary data.</text>
</comment>
<name>A0AAD7L3C4_QUISA</name>
<dbReference type="Proteomes" id="UP001163823">
    <property type="component" value="Chromosome 11"/>
</dbReference>
<dbReference type="KEGG" id="qsa:O6P43_026644"/>
<keyword evidence="2" id="KW-1185">Reference proteome</keyword>
<accession>A0AAD7L3C4</accession>
<gene>
    <name evidence="1" type="ORF">O6P43_026644</name>
</gene>
<evidence type="ECO:0000313" key="2">
    <source>
        <dbReference type="Proteomes" id="UP001163823"/>
    </source>
</evidence>
<reference evidence="1" key="1">
    <citation type="journal article" date="2023" name="Science">
        <title>Elucidation of the pathway for biosynthesis of saponin adjuvants from the soapbark tree.</title>
        <authorList>
            <person name="Reed J."/>
            <person name="Orme A."/>
            <person name="El-Demerdash A."/>
            <person name="Owen C."/>
            <person name="Martin L.B.B."/>
            <person name="Misra R.C."/>
            <person name="Kikuchi S."/>
            <person name="Rejzek M."/>
            <person name="Martin A.C."/>
            <person name="Harkess A."/>
            <person name="Leebens-Mack J."/>
            <person name="Louveau T."/>
            <person name="Stephenson M.J."/>
            <person name="Osbourn A."/>
        </authorList>
    </citation>
    <scope>NUCLEOTIDE SEQUENCE</scope>
    <source>
        <strain evidence="1">S10</strain>
    </source>
</reference>
<proteinExistence type="predicted"/>
<evidence type="ECO:0000313" key="1">
    <source>
        <dbReference type="EMBL" id="KAJ7950453.1"/>
    </source>
</evidence>
<dbReference type="AlphaFoldDB" id="A0AAD7L3C4"/>
<organism evidence="1 2">
    <name type="scientific">Quillaja saponaria</name>
    <name type="common">Soap bark tree</name>
    <dbReference type="NCBI Taxonomy" id="32244"/>
    <lineage>
        <taxon>Eukaryota</taxon>
        <taxon>Viridiplantae</taxon>
        <taxon>Streptophyta</taxon>
        <taxon>Embryophyta</taxon>
        <taxon>Tracheophyta</taxon>
        <taxon>Spermatophyta</taxon>
        <taxon>Magnoliopsida</taxon>
        <taxon>eudicotyledons</taxon>
        <taxon>Gunneridae</taxon>
        <taxon>Pentapetalae</taxon>
        <taxon>rosids</taxon>
        <taxon>fabids</taxon>
        <taxon>Fabales</taxon>
        <taxon>Quillajaceae</taxon>
        <taxon>Quillaja</taxon>
    </lineage>
</organism>